<dbReference type="GO" id="GO:0000423">
    <property type="term" value="P:mitophagy"/>
    <property type="evidence" value="ECO:0007669"/>
    <property type="project" value="TreeGrafter"/>
</dbReference>
<proteinExistence type="inferred from homology"/>
<gene>
    <name evidence="10" type="primary">LOC109462357</name>
</gene>
<protein>
    <recommendedName>
        <fullName evidence="4 7">Autophagy-related protein 13</fullName>
    </recommendedName>
</protein>
<dbReference type="GO" id="GO:0042127">
    <property type="term" value="P:regulation of cell population proliferation"/>
    <property type="evidence" value="ECO:0007669"/>
    <property type="project" value="UniProtKB-ARBA"/>
</dbReference>
<dbReference type="GO" id="GO:0034727">
    <property type="term" value="P:piecemeal microautophagy of the nucleus"/>
    <property type="evidence" value="ECO:0007669"/>
    <property type="project" value="TreeGrafter"/>
</dbReference>
<evidence type="ECO:0000313" key="10">
    <source>
        <dbReference type="RefSeq" id="XP_019614458.1"/>
    </source>
</evidence>
<dbReference type="FunFam" id="3.30.900.10:FF:000001">
    <property type="entry name" value="Autophagy-related protein 13"/>
    <property type="match status" value="1"/>
</dbReference>
<reference evidence="10" key="1">
    <citation type="submission" date="2025-08" db="UniProtKB">
        <authorList>
            <consortium name="RefSeq"/>
        </authorList>
    </citation>
    <scope>IDENTIFICATION</scope>
    <source>
        <tissue evidence="10">Gonad</tissue>
    </source>
</reference>
<dbReference type="PANTHER" id="PTHR13430:SF4">
    <property type="entry name" value="AUTOPHAGY-RELATED PROTEIN 13"/>
    <property type="match status" value="1"/>
</dbReference>
<evidence type="ECO:0000256" key="3">
    <source>
        <dbReference type="ARBA" id="ARBA00007341"/>
    </source>
</evidence>
<dbReference type="InterPro" id="IPR040182">
    <property type="entry name" value="ATG13"/>
</dbReference>
<organism evidence="9 10">
    <name type="scientific">Branchiostoma belcheri</name>
    <name type="common">Amphioxus</name>
    <dbReference type="NCBI Taxonomy" id="7741"/>
    <lineage>
        <taxon>Eukaryota</taxon>
        <taxon>Metazoa</taxon>
        <taxon>Chordata</taxon>
        <taxon>Cephalochordata</taxon>
        <taxon>Leptocardii</taxon>
        <taxon>Amphioxiformes</taxon>
        <taxon>Branchiostomatidae</taxon>
        <taxon>Branchiostoma</taxon>
    </lineage>
</organism>
<dbReference type="GO" id="GO:0010506">
    <property type="term" value="P:regulation of autophagy"/>
    <property type="evidence" value="ECO:0007669"/>
    <property type="project" value="UniProtKB-ARBA"/>
</dbReference>
<dbReference type="Gene3D" id="3.30.900.10">
    <property type="entry name" value="HORMA domain"/>
    <property type="match status" value="1"/>
</dbReference>
<dbReference type="GO" id="GO:0034497">
    <property type="term" value="P:protein localization to phagophore assembly site"/>
    <property type="evidence" value="ECO:0007669"/>
    <property type="project" value="TreeGrafter"/>
</dbReference>
<evidence type="ECO:0000313" key="9">
    <source>
        <dbReference type="Proteomes" id="UP000515135"/>
    </source>
</evidence>
<comment type="subcellular location">
    <subcellularLocation>
        <location evidence="2">Cytoplasm</location>
        <location evidence="2">Cytosol</location>
    </subcellularLocation>
    <subcellularLocation>
        <location evidence="1">Preautophagosomal structure</location>
    </subcellularLocation>
</comment>
<sequence>MTENLEVNLSPQDKKDLDKYIKFLCLKSIQVIVQSRLGDKVRTKSKPSTTGADWFNLGITDVPRVLAEGKRTISGQLPSLGQSLCVEISLTTSEGDSMILETWCLGMNDRSEADIKVSYTVYNRMGILLRSLFTLTRVTPAYRLSRKQGTDFVIMYRIYFGDVKFEGLGEGFQVMRVGAVPTPIGTLTMSAAYRTKLTIPSDGYAGLQMKADHYMANTPPRYISRNPSEPRFQIYADDLPADWEDPLQEIGVGSCSVSPPNQMTFSRAATQNDLQQFTTAAIGEQGEHVNLSAAPKVGAFALGKDVVGGDDGKVCNVPFELLTQQKAEPRERASSLSPFPASEQTGAMFDQSDCLRMTSYGLAGSTGSYGSQLSSSPHEDFVVVEVQKPAFGKCDSNSDLGTFYKECQNPPQLVTFADSKQPCVTDTLASFSQDLAKYEDNLDEFDDFVLSLQEDQ</sequence>
<keyword evidence="9" id="KW-1185">Reference proteome</keyword>
<dbReference type="AlphaFoldDB" id="A0A6P4XQR8"/>
<dbReference type="RefSeq" id="XP_019614458.1">
    <property type="nucleotide sequence ID" value="XM_019758899.1"/>
</dbReference>
<keyword evidence="5" id="KW-0963">Cytoplasm</keyword>
<keyword evidence="6 7" id="KW-0072">Autophagy</keyword>
<evidence type="ECO:0000256" key="2">
    <source>
        <dbReference type="ARBA" id="ARBA00004514"/>
    </source>
</evidence>
<dbReference type="KEGG" id="bbel:109462357"/>
<dbReference type="GeneID" id="109462357"/>
<dbReference type="GO" id="GO:0000407">
    <property type="term" value="C:phagophore assembly site"/>
    <property type="evidence" value="ECO:0007669"/>
    <property type="project" value="UniProtKB-SubCell"/>
</dbReference>
<dbReference type="Proteomes" id="UP000515135">
    <property type="component" value="Unplaced"/>
</dbReference>
<comment type="similarity">
    <text evidence="3 7">Belongs to the ATG13 family. Metazoan subfamily.</text>
</comment>
<dbReference type="InterPro" id="IPR018731">
    <property type="entry name" value="Atg13_N"/>
</dbReference>
<evidence type="ECO:0000256" key="4">
    <source>
        <dbReference type="ARBA" id="ARBA00013801"/>
    </source>
</evidence>
<dbReference type="InterPro" id="IPR036570">
    <property type="entry name" value="HORMA_dom_sf"/>
</dbReference>
<evidence type="ECO:0000256" key="1">
    <source>
        <dbReference type="ARBA" id="ARBA00004329"/>
    </source>
</evidence>
<feature type="domain" description="Autophagy-related protein 13 N-terminal" evidence="8">
    <location>
        <begin position="92"/>
        <end position="196"/>
    </location>
</feature>
<name>A0A6P4XQR8_BRABE</name>
<dbReference type="GO" id="GO:0005829">
    <property type="term" value="C:cytosol"/>
    <property type="evidence" value="ECO:0007669"/>
    <property type="project" value="UniProtKB-SubCell"/>
</dbReference>
<dbReference type="GO" id="GO:1990316">
    <property type="term" value="C:Atg1/ULK1 kinase complex"/>
    <property type="evidence" value="ECO:0007669"/>
    <property type="project" value="InterPro"/>
</dbReference>
<dbReference type="Pfam" id="PF10033">
    <property type="entry name" value="ATG13"/>
    <property type="match status" value="1"/>
</dbReference>
<dbReference type="OrthoDB" id="70161at2759"/>
<accession>A0A6P4XQR8</accession>
<dbReference type="PANTHER" id="PTHR13430">
    <property type="match status" value="1"/>
</dbReference>
<evidence type="ECO:0000256" key="5">
    <source>
        <dbReference type="ARBA" id="ARBA00022490"/>
    </source>
</evidence>
<evidence type="ECO:0000259" key="8">
    <source>
        <dbReference type="Pfam" id="PF10033"/>
    </source>
</evidence>
<evidence type="ECO:0000256" key="6">
    <source>
        <dbReference type="ARBA" id="ARBA00023006"/>
    </source>
</evidence>
<evidence type="ECO:0000256" key="7">
    <source>
        <dbReference type="RuleBase" id="RU361214"/>
    </source>
</evidence>